<evidence type="ECO:0000313" key="2">
    <source>
        <dbReference type="Proteomes" id="UP000092993"/>
    </source>
</evidence>
<dbReference type="OMA" id="ALHTRHF"/>
<sequence length="165" mass="18690">MLSTLIAHVPLKRLVTTHALRLAHSSSTLRLSLSLSVSSHSHANARITRDFSTTPQRHASEDPNINMQAMIAQQQKITRVFQEKPELLQHVKDFAKILQEEGIDLQTGGMPTKMQMIRLFMKADVRDRTMRMMSAFQEAGIDLQSKEMLETFMAMKKTLGDGKPE</sequence>
<dbReference type="Proteomes" id="UP000092993">
    <property type="component" value="Unassembled WGS sequence"/>
</dbReference>
<dbReference type="AlphaFoldDB" id="A0A1C7M4I8"/>
<dbReference type="OrthoDB" id="10008801at2759"/>
<comment type="caution">
    <text evidence="1">The sequence shown here is derived from an EMBL/GenBank/DDBJ whole genome shotgun (WGS) entry which is preliminary data.</text>
</comment>
<evidence type="ECO:0000313" key="1">
    <source>
        <dbReference type="EMBL" id="OBZ71903.1"/>
    </source>
</evidence>
<name>A0A1C7M4I8_GRIFR</name>
<reference evidence="1 2" key="1">
    <citation type="submission" date="2016-03" db="EMBL/GenBank/DDBJ databases">
        <title>Whole genome sequencing of Grifola frondosa 9006-11.</title>
        <authorList>
            <person name="Min B."/>
            <person name="Park H."/>
            <person name="Kim J.-G."/>
            <person name="Cho H."/>
            <person name="Oh Y.-L."/>
            <person name="Kong W.-S."/>
            <person name="Choi I.-G."/>
        </authorList>
    </citation>
    <scope>NUCLEOTIDE SEQUENCE [LARGE SCALE GENOMIC DNA]</scope>
    <source>
        <strain evidence="1 2">9006-11</strain>
    </source>
</reference>
<organism evidence="1 2">
    <name type="scientific">Grifola frondosa</name>
    <name type="common">Maitake</name>
    <name type="synonym">Polyporus frondosus</name>
    <dbReference type="NCBI Taxonomy" id="5627"/>
    <lineage>
        <taxon>Eukaryota</taxon>
        <taxon>Fungi</taxon>
        <taxon>Dikarya</taxon>
        <taxon>Basidiomycota</taxon>
        <taxon>Agaricomycotina</taxon>
        <taxon>Agaricomycetes</taxon>
        <taxon>Polyporales</taxon>
        <taxon>Grifolaceae</taxon>
        <taxon>Grifola</taxon>
    </lineage>
</organism>
<protein>
    <submittedName>
        <fullName evidence="1">Uncharacterized protein</fullName>
    </submittedName>
</protein>
<proteinExistence type="predicted"/>
<keyword evidence="2" id="KW-1185">Reference proteome</keyword>
<accession>A0A1C7M4I8</accession>
<dbReference type="EMBL" id="LUGG01000010">
    <property type="protein sequence ID" value="OBZ71903.1"/>
    <property type="molecule type" value="Genomic_DNA"/>
</dbReference>
<gene>
    <name evidence="1" type="ORF">A0H81_08242</name>
</gene>